<name>A0A939FHE9_9ACTN</name>
<dbReference type="RefSeq" id="WP_206970014.1">
    <property type="nucleotide sequence ID" value="NZ_JAFLRJ010001314.1"/>
</dbReference>
<feature type="non-terminal residue" evidence="1">
    <location>
        <position position="87"/>
    </location>
</feature>
<reference evidence="1" key="1">
    <citation type="submission" date="2021-03" db="EMBL/GenBank/DDBJ databases">
        <title>Streptomyces poriferae sp. nov., a novel marine sponge-derived Actinobacteria species with anti-MRSA activity.</title>
        <authorList>
            <person name="Sandoval-Powers M."/>
            <person name="Kralova S."/>
            <person name="Nguyen G.-S."/>
            <person name="Fawwal D."/>
            <person name="Degnes K."/>
            <person name="Klinkenberg G."/>
            <person name="Sletta H."/>
            <person name="Wentzel A."/>
            <person name="Liles M.R."/>
        </authorList>
    </citation>
    <scope>NUCLEOTIDE SEQUENCE</scope>
    <source>
        <strain evidence="1">DSM 41794</strain>
    </source>
</reference>
<dbReference type="EMBL" id="JAFLRJ010001314">
    <property type="protein sequence ID" value="MBO0518171.1"/>
    <property type="molecule type" value="Genomic_DNA"/>
</dbReference>
<evidence type="ECO:0000313" key="2">
    <source>
        <dbReference type="Proteomes" id="UP000664167"/>
    </source>
</evidence>
<gene>
    <name evidence="1" type="ORF">J0695_41630</name>
</gene>
<dbReference type="Proteomes" id="UP000664167">
    <property type="component" value="Unassembled WGS sequence"/>
</dbReference>
<comment type="caution">
    <text evidence="1">The sequence shown here is derived from an EMBL/GenBank/DDBJ whole genome shotgun (WGS) entry which is preliminary data.</text>
</comment>
<feature type="non-terminal residue" evidence="1">
    <location>
        <position position="1"/>
    </location>
</feature>
<protein>
    <submittedName>
        <fullName evidence="1">Uncharacterized protein</fullName>
    </submittedName>
</protein>
<sequence length="87" mass="9583">PSGQVIEIMEGNLATLLTGYACHALRLREKGERIAVDGEPRDCLSTLLAPRHWWQARHTRIGKALELDGRTVILTAPLVGGRTLQLT</sequence>
<dbReference type="AlphaFoldDB" id="A0A939FHE9"/>
<organism evidence="1 2">
    <name type="scientific">Streptomyces beijiangensis</name>
    <dbReference type="NCBI Taxonomy" id="163361"/>
    <lineage>
        <taxon>Bacteria</taxon>
        <taxon>Bacillati</taxon>
        <taxon>Actinomycetota</taxon>
        <taxon>Actinomycetes</taxon>
        <taxon>Kitasatosporales</taxon>
        <taxon>Streptomycetaceae</taxon>
        <taxon>Streptomyces</taxon>
    </lineage>
</organism>
<keyword evidence="2" id="KW-1185">Reference proteome</keyword>
<accession>A0A939FHE9</accession>
<evidence type="ECO:0000313" key="1">
    <source>
        <dbReference type="EMBL" id="MBO0518171.1"/>
    </source>
</evidence>
<proteinExistence type="predicted"/>